<accession>A0A9W6TKY4</accession>
<keyword evidence="3" id="KW-1185">Reference proteome</keyword>
<gene>
    <name evidence="2" type="ORF">Plil01_000523700</name>
</gene>
<sequence>MEGSPHAVSAAKRATRLKREADRGDELVDRTAEMVQRCRQNVKRKRELRGCRRHVVARTAQDYSAIDALSRQSGLPRLAPASTTVRAPTARTTPTAATTSPAPTNKRAPNPATPAPVPFSDDTPTKDTPVLPTSELRQSILEILSEVLPELVANALQALQQAGSQDRSAR</sequence>
<feature type="compositionally biased region" description="Low complexity" evidence="1">
    <location>
        <begin position="79"/>
        <end position="104"/>
    </location>
</feature>
<evidence type="ECO:0000256" key="1">
    <source>
        <dbReference type="SAM" id="MobiDB-lite"/>
    </source>
</evidence>
<feature type="compositionally biased region" description="Basic and acidic residues" evidence="1">
    <location>
        <begin position="17"/>
        <end position="26"/>
    </location>
</feature>
<name>A0A9W6TKY4_9STRA</name>
<feature type="region of interest" description="Disordered" evidence="1">
    <location>
        <begin position="70"/>
        <end position="133"/>
    </location>
</feature>
<proteinExistence type="predicted"/>
<dbReference type="Proteomes" id="UP001165083">
    <property type="component" value="Unassembled WGS sequence"/>
</dbReference>
<dbReference type="EMBL" id="BSXW01000219">
    <property type="protein sequence ID" value="GMF15321.1"/>
    <property type="molecule type" value="Genomic_DNA"/>
</dbReference>
<evidence type="ECO:0000313" key="3">
    <source>
        <dbReference type="Proteomes" id="UP001165083"/>
    </source>
</evidence>
<evidence type="ECO:0000313" key="2">
    <source>
        <dbReference type="EMBL" id="GMF15321.1"/>
    </source>
</evidence>
<dbReference type="AlphaFoldDB" id="A0A9W6TKY4"/>
<protein>
    <submittedName>
        <fullName evidence="2">Unnamed protein product</fullName>
    </submittedName>
</protein>
<feature type="region of interest" description="Disordered" evidence="1">
    <location>
        <begin position="1"/>
        <end position="26"/>
    </location>
</feature>
<comment type="caution">
    <text evidence="2">The sequence shown here is derived from an EMBL/GenBank/DDBJ whole genome shotgun (WGS) entry which is preliminary data.</text>
</comment>
<reference evidence="2" key="1">
    <citation type="submission" date="2023-04" db="EMBL/GenBank/DDBJ databases">
        <title>Phytophthora lilii NBRC 32176.</title>
        <authorList>
            <person name="Ichikawa N."/>
            <person name="Sato H."/>
            <person name="Tonouchi N."/>
        </authorList>
    </citation>
    <scope>NUCLEOTIDE SEQUENCE</scope>
    <source>
        <strain evidence="2">NBRC 32176</strain>
    </source>
</reference>
<organism evidence="2 3">
    <name type="scientific">Phytophthora lilii</name>
    <dbReference type="NCBI Taxonomy" id="2077276"/>
    <lineage>
        <taxon>Eukaryota</taxon>
        <taxon>Sar</taxon>
        <taxon>Stramenopiles</taxon>
        <taxon>Oomycota</taxon>
        <taxon>Peronosporomycetes</taxon>
        <taxon>Peronosporales</taxon>
        <taxon>Peronosporaceae</taxon>
        <taxon>Phytophthora</taxon>
    </lineage>
</organism>